<sequence>MESELVIELAPRPSLHPFYTCGDIVKGSVIFQRPTHARTTDVSIKFTGIAKSEIVLQGNSHHQKCHSSEVLLFSYTQELVNTKWSDGRKTFSWPFEFTFPSGTQSTPSKERFSRDENFYRDPDHSLPPTWMEGSGPEEASYGCVSYHLEATTANGAIKPSSRKHQITVPFAHVREVEEYHPILSPINWPLSRSSHLLDPNFHSHEHTIGGHVMALHVPTSHFDVHIELPEIMCAGDKIPMFIEVSHDFSRTTAPVIPTIFLKRFHITLETHTQVRAPAGFLHLGQEPQDSWSETSTVADGGALHLPLSQRIDVYEFIEKLSISDELTPTFRTFNVARYYVIRFKVEVECAQKCYELDKERKLFLLPAVYQPSSVTPRSIPQARAVVSPIDDAPPPYEEVETSTRGPSGGHLPSFNPAGMGIGVSTPFSTSGIGAAF</sequence>
<keyword evidence="3" id="KW-1185">Reference proteome</keyword>
<evidence type="ECO:0000313" key="2">
    <source>
        <dbReference type="EMBL" id="KAK3172285.1"/>
    </source>
</evidence>
<dbReference type="InterPro" id="IPR014752">
    <property type="entry name" value="Arrestin-like_C"/>
</dbReference>
<evidence type="ECO:0000256" key="1">
    <source>
        <dbReference type="SAM" id="MobiDB-lite"/>
    </source>
</evidence>
<comment type="caution">
    <text evidence="2">The sequence shown here is derived from an EMBL/GenBank/DDBJ whole genome shotgun (WGS) entry which is preliminary data.</text>
</comment>
<organism evidence="2 3">
    <name type="scientific">Lepraria neglecta</name>
    <dbReference type="NCBI Taxonomy" id="209136"/>
    <lineage>
        <taxon>Eukaryota</taxon>
        <taxon>Fungi</taxon>
        <taxon>Dikarya</taxon>
        <taxon>Ascomycota</taxon>
        <taxon>Pezizomycotina</taxon>
        <taxon>Lecanoromycetes</taxon>
        <taxon>OSLEUM clade</taxon>
        <taxon>Lecanoromycetidae</taxon>
        <taxon>Lecanorales</taxon>
        <taxon>Lecanorineae</taxon>
        <taxon>Stereocaulaceae</taxon>
        <taxon>Lepraria</taxon>
    </lineage>
</organism>
<dbReference type="EMBL" id="JASNWA010000007">
    <property type="protein sequence ID" value="KAK3172285.1"/>
    <property type="molecule type" value="Genomic_DNA"/>
</dbReference>
<evidence type="ECO:0000313" key="3">
    <source>
        <dbReference type="Proteomes" id="UP001276659"/>
    </source>
</evidence>
<feature type="region of interest" description="Disordered" evidence="1">
    <location>
        <begin position="390"/>
        <end position="413"/>
    </location>
</feature>
<proteinExistence type="predicted"/>
<accession>A0AAE0DK80</accession>
<gene>
    <name evidence="2" type="ORF">OEA41_005606</name>
</gene>
<evidence type="ECO:0008006" key="4">
    <source>
        <dbReference type="Google" id="ProtNLM"/>
    </source>
</evidence>
<dbReference type="Gene3D" id="2.60.40.640">
    <property type="match status" value="1"/>
</dbReference>
<protein>
    <recommendedName>
        <fullName evidence="4">Arrestin-like N-terminal domain-containing protein</fullName>
    </recommendedName>
</protein>
<name>A0AAE0DK80_9LECA</name>
<dbReference type="Proteomes" id="UP001276659">
    <property type="component" value="Unassembled WGS sequence"/>
</dbReference>
<reference evidence="2" key="1">
    <citation type="submission" date="2022-11" db="EMBL/GenBank/DDBJ databases">
        <title>Chromosomal genome sequence assembly and mating type (MAT) locus characterization of the leprose asexual lichenized fungus Lepraria neglecta (Nyl.) Erichsen.</title>
        <authorList>
            <person name="Allen J.L."/>
            <person name="Pfeffer B."/>
        </authorList>
    </citation>
    <scope>NUCLEOTIDE SEQUENCE</scope>
    <source>
        <strain evidence="2">Allen 5258</strain>
    </source>
</reference>
<dbReference type="AlphaFoldDB" id="A0AAE0DK80"/>